<reference evidence="1" key="1">
    <citation type="journal article" date="2021" name="Proc. Natl. Acad. Sci. U.S.A.">
        <title>A Catalog of Tens of Thousands of Viruses from Human Metagenomes Reveals Hidden Associations with Chronic Diseases.</title>
        <authorList>
            <person name="Tisza M.J."/>
            <person name="Buck C.B."/>
        </authorList>
    </citation>
    <scope>NUCLEOTIDE SEQUENCE</scope>
    <source>
        <strain evidence="1">Ctquf9</strain>
    </source>
</reference>
<name>A0A8S5M4I8_9CAUD</name>
<sequence length="42" mass="5153">MKYFNSLNWDMKFQKKFRSGIFVGIWYNRRDSSSTVKSEITR</sequence>
<dbReference type="EMBL" id="BK014815">
    <property type="protein sequence ID" value="DAD77040.1"/>
    <property type="molecule type" value="Genomic_DNA"/>
</dbReference>
<organism evidence="1">
    <name type="scientific">Siphoviridae sp. ctquf9</name>
    <dbReference type="NCBI Taxonomy" id="2826470"/>
    <lineage>
        <taxon>Viruses</taxon>
        <taxon>Duplodnaviria</taxon>
        <taxon>Heunggongvirae</taxon>
        <taxon>Uroviricota</taxon>
        <taxon>Caudoviricetes</taxon>
    </lineage>
</organism>
<evidence type="ECO:0000313" key="1">
    <source>
        <dbReference type="EMBL" id="DAD77040.1"/>
    </source>
</evidence>
<accession>A0A8S5M4I8</accession>
<protein>
    <submittedName>
        <fullName evidence="1">Uncharacterized protein</fullName>
    </submittedName>
</protein>
<proteinExistence type="predicted"/>